<sequence length="91" mass="10162">MQCSIAVLNDYCDRQLDIISKRQKPIARGLVTPREALFFGLAWIAIMFLLLLPLNRLALLLSVLYLILGQGYNLGLKSTPWSGIVFALAMP</sequence>
<feature type="transmembrane region" description="Helical" evidence="5">
    <location>
        <begin position="41"/>
        <end position="68"/>
    </location>
</feature>
<gene>
    <name evidence="6" type="ORF">KDK_18550</name>
</gene>
<evidence type="ECO:0008006" key="8">
    <source>
        <dbReference type="Google" id="ProtNLM"/>
    </source>
</evidence>
<reference evidence="7" key="1">
    <citation type="submission" date="2018-12" db="EMBL/GenBank/DDBJ databases">
        <title>Tengunoibacter tsumagoiensis gen. nov., sp. nov., Dictyobacter kobayashii sp. nov., D. alpinus sp. nov., and D. joshuensis sp. nov. and description of Dictyobacteraceae fam. nov. within the order Ktedonobacterales isolated from Tengu-no-mugimeshi.</title>
        <authorList>
            <person name="Wang C.M."/>
            <person name="Zheng Y."/>
            <person name="Sakai Y."/>
            <person name="Toyoda A."/>
            <person name="Minakuchi Y."/>
            <person name="Abe K."/>
            <person name="Yokota A."/>
            <person name="Yabe S."/>
        </authorList>
    </citation>
    <scope>NUCLEOTIDE SEQUENCE [LARGE SCALE GENOMIC DNA]</scope>
    <source>
        <strain evidence="7">Uno11</strain>
    </source>
</reference>
<dbReference type="Proteomes" id="UP000287188">
    <property type="component" value="Unassembled WGS sequence"/>
</dbReference>
<dbReference type="EMBL" id="BIFS01000001">
    <property type="protein sequence ID" value="GCE18055.1"/>
    <property type="molecule type" value="Genomic_DNA"/>
</dbReference>
<protein>
    <recommendedName>
        <fullName evidence="8">4-hydroxybenzoate octaprenyltransferase</fullName>
    </recommendedName>
</protein>
<evidence type="ECO:0000256" key="1">
    <source>
        <dbReference type="ARBA" id="ARBA00004141"/>
    </source>
</evidence>
<comment type="subcellular location">
    <subcellularLocation>
        <location evidence="1">Membrane</location>
        <topology evidence="1">Multi-pass membrane protein</topology>
    </subcellularLocation>
</comment>
<evidence type="ECO:0000256" key="2">
    <source>
        <dbReference type="ARBA" id="ARBA00022692"/>
    </source>
</evidence>
<evidence type="ECO:0000256" key="4">
    <source>
        <dbReference type="ARBA" id="ARBA00023136"/>
    </source>
</evidence>
<organism evidence="6 7">
    <name type="scientific">Dictyobacter kobayashii</name>
    <dbReference type="NCBI Taxonomy" id="2014872"/>
    <lineage>
        <taxon>Bacteria</taxon>
        <taxon>Bacillati</taxon>
        <taxon>Chloroflexota</taxon>
        <taxon>Ktedonobacteria</taxon>
        <taxon>Ktedonobacterales</taxon>
        <taxon>Dictyobacteraceae</taxon>
        <taxon>Dictyobacter</taxon>
    </lineage>
</organism>
<evidence type="ECO:0000256" key="3">
    <source>
        <dbReference type="ARBA" id="ARBA00022989"/>
    </source>
</evidence>
<dbReference type="InterPro" id="IPR044878">
    <property type="entry name" value="UbiA_sf"/>
</dbReference>
<dbReference type="Gene3D" id="1.10.357.140">
    <property type="entry name" value="UbiA prenyltransferase"/>
    <property type="match status" value="1"/>
</dbReference>
<keyword evidence="4 5" id="KW-0472">Membrane</keyword>
<dbReference type="GO" id="GO:0016020">
    <property type="term" value="C:membrane"/>
    <property type="evidence" value="ECO:0007669"/>
    <property type="project" value="UniProtKB-SubCell"/>
</dbReference>
<dbReference type="InterPro" id="IPR000537">
    <property type="entry name" value="UbiA_prenyltransferase"/>
</dbReference>
<accession>A0A402AG48</accession>
<keyword evidence="2 5" id="KW-0812">Transmembrane</keyword>
<evidence type="ECO:0000256" key="5">
    <source>
        <dbReference type="SAM" id="Phobius"/>
    </source>
</evidence>
<keyword evidence="3 5" id="KW-1133">Transmembrane helix</keyword>
<evidence type="ECO:0000313" key="7">
    <source>
        <dbReference type="Proteomes" id="UP000287188"/>
    </source>
</evidence>
<evidence type="ECO:0000313" key="6">
    <source>
        <dbReference type="EMBL" id="GCE18055.1"/>
    </source>
</evidence>
<dbReference type="GO" id="GO:0016765">
    <property type="term" value="F:transferase activity, transferring alkyl or aryl (other than methyl) groups"/>
    <property type="evidence" value="ECO:0007669"/>
    <property type="project" value="InterPro"/>
</dbReference>
<keyword evidence="7" id="KW-1185">Reference proteome</keyword>
<dbReference type="AlphaFoldDB" id="A0A402AG48"/>
<proteinExistence type="predicted"/>
<name>A0A402AG48_9CHLR</name>
<dbReference type="Pfam" id="PF01040">
    <property type="entry name" value="UbiA"/>
    <property type="match status" value="1"/>
</dbReference>
<comment type="caution">
    <text evidence="6">The sequence shown here is derived from an EMBL/GenBank/DDBJ whole genome shotgun (WGS) entry which is preliminary data.</text>
</comment>